<gene>
    <name evidence="3" type="ORF">GPM918_LOCUS10817</name>
    <name evidence="2" type="ORF">OVA965_LOCUS11559</name>
    <name evidence="5" type="ORF">SRO942_LOCUS10818</name>
    <name evidence="4" type="ORF">TMI583_LOCUS11560</name>
</gene>
<evidence type="ECO:0000313" key="4">
    <source>
        <dbReference type="EMBL" id="CAF3714757.1"/>
    </source>
</evidence>
<evidence type="ECO:0000256" key="1">
    <source>
        <dbReference type="SAM" id="MobiDB-lite"/>
    </source>
</evidence>
<sequence length="711" mass="81040">MKQKGTLSKTKILNQCPIAFSVRCSICDTLIKARYNRFTINGKTLNDVLPGNELDSKHLTYGECYEKYASLFRLLSPTEAEKDDDIIDESNKTLICTKCCEKLQLAHEALTKFTSVLAYVERVHNKTKRLNKTRKNYSKKKSRKYSLFKKVINHHQDDIDHDDCAKLSIVEDQEDDEEENITIKMDEAVAQANNDDEPDIIIKNEPIVEQQIEPLRLVVELKDTDERFSDFYRKTDQQHIVLQNDDSGIQLREPMAWSNENSQIPMIVRLPCPYLSPVGLTDSMSAQINKQLYRPLLGNNSGSYQTVQYVTTGPQPIRESTEISASKNRKDNSRTKKNGQHVPPNVKASGGYIHPIYSRNANISEYYRNGLANSTMRPDLLSTSMITNGVGSDVAGMFHSPQPHEQNRSNYKNNNLDKHNNRVWHLDVDSPSNTHPSEKGQAYQSFLVNSNGKSKNNNRPLVDKNPIDYVVDMSPEESLSPKSPVLSETLNIGNTRLGRRQYDYVRKLDDQMKLNAYLEESAAEHNCRWTWRRTSANSRGYKVYYVCNFSMRRHYYPCPAAMYALFHPDGFISIYACGEHRHEPKDPLPVSITDETKEEIFKCLQNGMTATEIRDHLNKKSLSFGDARKLNNFIKYHKELLRFGTVTNVRPGGTAYRQPQCWAIRRQHTTLEPTTPKIPHNGSISVNMVNGGDNITTTSAPSLTSVNGRAS</sequence>
<dbReference type="Proteomes" id="UP000681722">
    <property type="component" value="Unassembled WGS sequence"/>
</dbReference>
<comment type="caution">
    <text evidence="3">The sequence shown here is derived from an EMBL/GenBank/DDBJ whole genome shotgun (WGS) entry which is preliminary data.</text>
</comment>
<dbReference type="EMBL" id="CAJNOQ010002169">
    <property type="protein sequence ID" value="CAF0943061.1"/>
    <property type="molecule type" value="Genomic_DNA"/>
</dbReference>
<dbReference type="Proteomes" id="UP000677228">
    <property type="component" value="Unassembled WGS sequence"/>
</dbReference>
<dbReference type="OrthoDB" id="10031094at2759"/>
<feature type="region of interest" description="Disordered" evidence="1">
    <location>
        <begin position="315"/>
        <end position="350"/>
    </location>
</feature>
<evidence type="ECO:0000313" key="2">
    <source>
        <dbReference type="EMBL" id="CAF0939444.1"/>
    </source>
</evidence>
<dbReference type="Proteomes" id="UP000663829">
    <property type="component" value="Unassembled WGS sequence"/>
</dbReference>
<dbReference type="EMBL" id="CAJOBA010004497">
    <property type="protein sequence ID" value="CAF3714757.1"/>
    <property type="molecule type" value="Genomic_DNA"/>
</dbReference>
<dbReference type="Proteomes" id="UP000682733">
    <property type="component" value="Unassembled WGS sequence"/>
</dbReference>
<evidence type="ECO:0000313" key="3">
    <source>
        <dbReference type="EMBL" id="CAF0943061.1"/>
    </source>
</evidence>
<dbReference type="EMBL" id="CAJNOK010004493">
    <property type="protein sequence ID" value="CAF0939444.1"/>
    <property type="molecule type" value="Genomic_DNA"/>
</dbReference>
<evidence type="ECO:0000313" key="5">
    <source>
        <dbReference type="EMBL" id="CAF3719369.1"/>
    </source>
</evidence>
<accession>A0A814CP62</accession>
<proteinExistence type="predicted"/>
<keyword evidence="6" id="KW-1185">Reference proteome</keyword>
<reference evidence="3" key="1">
    <citation type="submission" date="2021-02" db="EMBL/GenBank/DDBJ databases">
        <authorList>
            <person name="Nowell W R."/>
        </authorList>
    </citation>
    <scope>NUCLEOTIDE SEQUENCE</scope>
</reference>
<name>A0A814CP62_9BILA</name>
<dbReference type="AlphaFoldDB" id="A0A814CP62"/>
<evidence type="ECO:0000313" key="6">
    <source>
        <dbReference type="Proteomes" id="UP000663829"/>
    </source>
</evidence>
<dbReference type="EMBL" id="CAJOBC010002169">
    <property type="protein sequence ID" value="CAF3719369.1"/>
    <property type="molecule type" value="Genomic_DNA"/>
</dbReference>
<organism evidence="3 6">
    <name type="scientific">Didymodactylos carnosus</name>
    <dbReference type="NCBI Taxonomy" id="1234261"/>
    <lineage>
        <taxon>Eukaryota</taxon>
        <taxon>Metazoa</taxon>
        <taxon>Spiralia</taxon>
        <taxon>Gnathifera</taxon>
        <taxon>Rotifera</taxon>
        <taxon>Eurotatoria</taxon>
        <taxon>Bdelloidea</taxon>
        <taxon>Philodinida</taxon>
        <taxon>Philodinidae</taxon>
        <taxon>Didymodactylos</taxon>
    </lineage>
</organism>
<feature type="region of interest" description="Disordered" evidence="1">
    <location>
        <begin position="691"/>
        <end position="711"/>
    </location>
</feature>
<protein>
    <submittedName>
        <fullName evidence="3">Uncharacterized protein</fullName>
    </submittedName>
</protein>